<dbReference type="Proteomes" id="UP000019804">
    <property type="component" value="Unassembled WGS sequence"/>
</dbReference>
<sequence>MRRILHDLKPSYEHSKSYVEFSLPSSQHDLPCIYQTGDQIKGDIFFKPCRDIILRNVCITFEGITKATIWEPNIETRTGCPCTTQRFMRLNQPVDEPLLSEGMVLEPGRTYRLPFLFVVPSGLLPQACQHPCEHTEIKCHHLNLPPSLGLGFYPNPKGKNRFSSSLEPDTASIAYAIRFTAIEVKRETNLPITSVDRAHKIHVLPKLPEMPPILIPGDNTTYQLSKVIAVKQLNREKLGRLTATASQPKAIQLGQIHSRPMQPTPTMLAINFEFLSVNHNRSPPKPKKIQSKLNAVTHFGIEPYEDLPDRIQQRYLYPRHRSFCRNITLSSPDIISVHWVKQCSEMDGTASGENKNVVYTASISLPIVLPENVVYTPTFFSCLVSRTYSLRVDAFFNKVPFMSKVSLTIPIQICSDIASEQN</sequence>
<evidence type="ECO:0000313" key="1">
    <source>
        <dbReference type="EMBL" id="EYE95588.1"/>
    </source>
</evidence>
<organism evidence="1 2">
    <name type="scientific">Aspergillus ruber (strain CBS 135680)</name>
    <dbReference type="NCBI Taxonomy" id="1388766"/>
    <lineage>
        <taxon>Eukaryota</taxon>
        <taxon>Fungi</taxon>
        <taxon>Dikarya</taxon>
        <taxon>Ascomycota</taxon>
        <taxon>Pezizomycotina</taxon>
        <taxon>Eurotiomycetes</taxon>
        <taxon>Eurotiomycetidae</taxon>
        <taxon>Eurotiales</taxon>
        <taxon>Aspergillaceae</taxon>
        <taxon>Aspergillus</taxon>
        <taxon>Aspergillus subgen. Aspergillus</taxon>
    </lineage>
</organism>
<reference evidence="2" key="1">
    <citation type="journal article" date="2014" name="Nat. Commun.">
        <title>Genomic adaptations of the halophilic Dead Sea filamentous fungus Eurotium rubrum.</title>
        <authorList>
            <person name="Kis-Papo T."/>
            <person name="Weig A.R."/>
            <person name="Riley R."/>
            <person name="Persoh D."/>
            <person name="Salamov A."/>
            <person name="Sun H."/>
            <person name="Lipzen A."/>
            <person name="Wasser S.P."/>
            <person name="Rambold G."/>
            <person name="Grigoriev I.V."/>
            <person name="Nevo E."/>
        </authorList>
    </citation>
    <scope>NUCLEOTIDE SEQUENCE [LARGE SCALE GENOMIC DNA]</scope>
    <source>
        <strain evidence="2">CBS 135680</strain>
    </source>
</reference>
<name>A0A017SF18_ASPRC</name>
<dbReference type="RefSeq" id="XP_040639276.1">
    <property type="nucleotide sequence ID" value="XM_040786875.1"/>
</dbReference>
<accession>A0A017SF18</accession>
<dbReference type="AlphaFoldDB" id="A0A017SF18"/>
<gene>
    <name evidence="1" type="ORF">EURHEDRAFT_522874</name>
</gene>
<dbReference type="PANTHER" id="PTHR31904">
    <property type="entry name" value="BYPASS OF STOP CODON PROTEIN 5-RELATED"/>
    <property type="match status" value="1"/>
</dbReference>
<dbReference type="EMBL" id="KK088421">
    <property type="protein sequence ID" value="EYE95588.1"/>
    <property type="molecule type" value="Genomic_DNA"/>
</dbReference>
<dbReference type="InterPro" id="IPR014752">
    <property type="entry name" value="Arrestin-like_C"/>
</dbReference>
<protein>
    <recommendedName>
        <fullName evidence="3">Bul1 C-terminal domain-containing protein</fullName>
    </recommendedName>
</protein>
<dbReference type="HOGENOM" id="CLU_032323_1_1_1"/>
<dbReference type="InterPro" id="IPR039634">
    <property type="entry name" value="Bul1-like"/>
</dbReference>
<evidence type="ECO:0008006" key="3">
    <source>
        <dbReference type="Google" id="ProtNLM"/>
    </source>
</evidence>
<dbReference type="PANTHER" id="PTHR31904:SF1">
    <property type="entry name" value="BYPASS OF STOP CODON PROTEIN 5-RELATED"/>
    <property type="match status" value="1"/>
</dbReference>
<evidence type="ECO:0000313" key="2">
    <source>
        <dbReference type="Proteomes" id="UP000019804"/>
    </source>
</evidence>
<dbReference type="OrthoDB" id="2283785at2759"/>
<dbReference type="STRING" id="1388766.A0A017SF18"/>
<dbReference type="Gene3D" id="2.60.40.640">
    <property type="match status" value="1"/>
</dbReference>
<proteinExistence type="predicted"/>
<keyword evidence="2" id="KW-1185">Reference proteome</keyword>
<dbReference type="GeneID" id="63701999"/>